<keyword evidence="3" id="KW-1185">Reference proteome</keyword>
<evidence type="ECO:0000256" key="1">
    <source>
        <dbReference type="SAM" id="MobiDB-lite"/>
    </source>
</evidence>
<organism evidence="2 3">
    <name type="scientific">Trema orientale</name>
    <name type="common">Charcoal tree</name>
    <name type="synonym">Celtis orientalis</name>
    <dbReference type="NCBI Taxonomy" id="63057"/>
    <lineage>
        <taxon>Eukaryota</taxon>
        <taxon>Viridiplantae</taxon>
        <taxon>Streptophyta</taxon>
        <taxon>Embryophyta</taxon>
        <taxon>Tracheophyta</taxon>
        <taxon>Spermatophyta</taxon>
        <taxon>Magnoliopsida</taxon>
        <taxon>eudicotyledons</taxon>
        <taxon>Gunneridae</taxon>
        <taxon>Pentapetalae</taxon>
        <taxon>rosids</taxon>
        <taxon>fabids</taxon>
        <taxon>Rosales</taxon>
        <taxon>Cannabaceae</taxon>
        <taxon>Trema</taxon>
    </lineage>
</organism>
<dbReference type="InParanoid" id="A0A2P5F698"/>
<sequence length="78" mass="8702">MSGQQHEEAHDRDRRPGNQSGDCGPHKEVAQKALGRAQKVDNPRPTTRARGSEVGVENPREDSEVDPDVLEDRDCVER</sequence>
<gene>
    <name evidence="2" type="ORF">TorRG33x02_108880</name>
</gene>
<evidence type="ECO:0000313" key="2">
    <source>
        <dbReference type="EMBL" id="PON93317.1"/>
    </source>
</evidence>
<comment type="caution">
    <text evidence="2">The sequence shown here is derived from an EMBL/GenBank/DDBJ whole genome shotgun (WGS) entry which is preliminary data.</text>
</comment>
<dbReference type="Proteomes" id="UP000237000">
    <property type="component" value="Unassembled WGS sequence"/>
</dbReference>
<dbReference type="EMBL" id="JXTC01000059">
    <property type="protein sequence ID" value="PON93317.1"/>
    <property type="molecule type" value="Genomic_DNA"/>
</dbReference>
<accession>A0A2P5F698</accession>
<protein>
    <submittedName>
        <fullName evidence="2">Uncharacterized protein</fullName>
    </submittedName>
</protein>
<feature type="region of interest" description="Disordered" evidence="1">
    <location>
        <begin position="1"/>
        <end position="78"/>
    </location>
</feature>
<feature type="compositionally biased region" description="Basic and acidic residues" evidence="1">
    <location>
        <begin position="1"/>
        <end position="16"/>
    </location>
</feature>
<reference evidence="3" key="1">
    <citation type="submission" date="2016-06" db="EMBL/GenBank/DDBJ databases">
        <title>Parallel loss of symbiosis genes in relatives of nitrogen-fixing non-legume Parasponia.</title>
        <authorList>
            <person name="Van Velzen R."/>
            <person name="Holmer R."/>
            <person name="Bu F."/>
            <person name="Rutten L."/>
            <person name="Van Zeijl A."/>
            <person name="Liu W."/>
            <person name="Santuari L."/>
            <person name="Cao Q."/>
            <person name="Sharma T."/>
            <person name="Shen D."/>
            <person name="Roswanjaya Y."/>
            <person name="Wardhani T."/>
            <person name="Kalhor M.S."/>
            <person name="Jansen J."/>
            <person name="Van den Hoogen J."/>
            <person name="Gungor B."/>
            <person name="Hartog M."/>
            <person name="Hontelez J."/>
            <person name="Verver J."/>
            <person name="Yang W.-C."/>
            <person name="Schijlen E."/>
            <person name="Repin R."/>
            <person name="Schilthuizen M."/>
            <person name="Schranz E."/>
            <person name="Heidstra R."/>
            <person name="Miyata K."/>
            <person name="Fedorova E."/>
            <person name="Kohlen W."/>
            <person name="Bisseling T."/>
            <person name="Smit S."/>
            <person name="Geurts R."/>
        </authorList>
    </citation>
    <scope>NUCLEOTIDE SEQUENCE [LARGE SCALE GENOMIC DNA]</scope>
    <source>
        <strain evidence="3">cv. RG33-2</strain>
    </source>
</reference>
<evidence type="ECO:0000313" key="3">
    <source>
        <dbReference type="Proteomes" id="UP000237000"/>
    </source>
</evidence>
<name>A0A2P5F698_TREOI</name>
<dbReference type="AlphaFoldDB" id="A0A2P5F698"/>
<proteinExistence type="predicted"/>